<organism evidence="9 10">
    <name type="scientific">Aureobasidium pullulans</name>
    <name type="common">Black yeast</name>
    <name type="synonym">Pullularia pullulans</name>
    <dbReference type="NCBI Taxonomy" id="5580"/>
    <lineage>
        <taxon>Eukaryota</taxon>
        <taxon>Fungi</taxon>
        <taxon>Dikarya</taxon>
        <taxon>Ascomycota</taxon>
        <taxon>Pezizomycotina</taxon>
        <taxon>Dothideomycetes</taxon>
        <taxon>Dothideomycetidae</taxon>
        <taxon>Dothideales</taxon>
        <taxon>Saccotheciaceae</taxon>
        <taxon>Aureobasidium</taxon>
    </lineage>
</organism>
<feature type="compositionally biased region" description="Low complexity" evidence="7">
    <location>
        <begin position="179"/>
        <end position="193"/>
    </location>
</feature>
<gene>
    <name evidence="9" type="ORF">D6D01_01288</name>
</gene>
<keyword evidence="2" id="KW-0479">Metal-binding</keyword>
<protein>
    <recommendedName>
        <fullName evidence="8">PHD-type domain-containing protein</fullName>
    </recommendedName>
</protein>
<name>A0A4S9LZH0_AURPU</name>
<feature type="compositionally biased region" description="Polar residues" evidence="7">
    <location>
        <begin position="87"/>
        <end position="98"/>
    </location>
</feature>
<dbReference type="AlphaFoldDB" id="A0A4S9LZH0"/>
<keyword evidence="4" id="KW-0862">Zinc</keyword>
<dbReference type="InterPro" id="IPR013083">
    <property type="entry name" value="Znf_RING/FYVE/PHD"/>
</dbReference>
<reference evidence="9 10" key="1">
    <citation type="submission" date="2018-10" db="EMBL/GenBank/DDBJ databases">
        <title>Fifty Aureobasidium pullulans genomes reveal a recombining polyextremotolerant generalist.</title>
        <authorList>
            <person name="Gostincar C."/>
            <person name="Turk M."/>
            <person name="Zajc J."/>
            <person name="Gunde-Cimerman N."/>
        </authorList>
    </citation>
    <scope>NUCLEOTIDE SEQUENCE [LARGE SCALE GENOMIC DNA]</scope>
    <source>
        <strain evidence="9 10">EXF-6604</strain>
    </source>
</reference>
<evidence type="ECO:0000259" key="8">
    <source>
        <dbReference type="PROSITE" id="PS50016"/>
    </source>
</evidence>
<evidence type="ECO:0000256" key="3">
    <source>
        <dbReference type="ARBA" id="ARBA00022771"/>
    </source>
</evidence>
<evidence type="ECO:0000256" key="5">
    <source>
        <dbReference type="ARBA" id="ARBA00023242"/>
    </source>
</evidence>
<sequence>MSSAGETMDIEPDARPVDQNSDATKVSDTTNEVALRARSPSNQAKVAAQEDAVGHDSFHLLQAPDNTGTLDPTAATQQLSDNREPSYTRQEPTTSQIRQVPEISAIASLKHEHSSRTQSPLRESSVPVPSTEMAVAAAAAPAAPPKRSHHKKKGVAAVATTKRSAAAPAKRSHKKKVVSTSATPAQSSPAPRSVRTASTPPRSSPDVDADGDGPFSGDEGEEEEGGNISDSELYCICHRPDTGTFMIGCDGGCDDWFHGKCVDIDEEWKALIDKYICPFCEEKGVGETTWKRMCRRTDCNKPAMVSKGTKYCSERCGKLFMKELVTERTRQAAEEVILEKNKEAAEDLGARGGVISAGELKAVAVAAPTFEQFKALGDGSVSPLSASSPTAAANQEEDTTHESALNDIERERIQQLYQLRSASRTRHALLKDRYIFVGILKDAAVSLAEHRGVKPKDLCGYDSRLAWTEDEFAVWQDSPAGKEVLRTKTLPPPSTEDGDGDVNMSSGGAELEPVCTKRKCAKHFDWSKLATEDTRFEIQQNAEVMKGLEKEEKEIIERARLRAREIKAGGVGGTVEFHDEVPKESKEDKAMGIEPVVEHPKDIKMDEEKDVKVEASHGSEEQEAKEVKTEVVEDDDDDDDNEVDMVDAIAATV</sequence>
<feature type="compositionally biased region" description="Acidic residues" evidence="7">
    <location>
        <begin position="632"/>
        <end position="645"/>
    </location>
</feature>
<dbReference type="GO" id="GO:0045893">
    <property type="term" value="P:positive regulation of DNA-templated transcription"/>
    <property type="evidence" value="ECO:0007669"/>
    <property type="project" value="TreeGrafter"/>
</dbReference>
<dbReference type="InterPro" id="IPR019787">
    <property type="entry name" value="Znf_PHD-finger"/>
</dbReference>
<keyword evidence="5" id="KW-0539">Nucleus</keyword>
<dbReference type="Proteomes" id="UP000306584">
    <property type="component" value="Unassembled WGS sequence"/>
</dbReference>
<dbReference type="CDD" id="cd16039">
    <property type="entry name" value="PHD_SPP1"/>
    <property type="match status" value="1"/>
</dbReference>
<dbReference type="Gene3D" id="3.30.40.10">
    <property type="entry name" value="Zinc/RING finger domain, C3HC4 (zinc finger)"/>
    <property type="match status" value="1"/>
</dbReference>
<dbReference type="SMART" id="SM00249">
    <property type="entry name" value="PHD"/>
    <property type="match status" value="1"/>
</dbReference>
<dbReference type="PROSITE" id="PS01359">
    <property type="entry name" value="ZF_PHD_1"/>
    <property type="match status" value="1"/>
</dbReference>
<comment type="subcellular location">
    <subcellularLocation>
        <location evidence="1">Nucleus</location>
    </subcellularLocation>
</comment>
<feature type="region of interest" description="Disordered" evidence="7">
    <location>
        <begin position="1"/>
        <end position="227"/>
    </location>
</feature>
<dbReference type="InterPro" id="IPR019786">
    <property type="entry name" value="Zinc_finger_PHD-type_CS"/>
</dbReference>
<evidence type="ECO:0000256" key="1">
    <source>
        <dbReference type="ARBA" id="ARBA00004123"/>
    </source>
</evidence>
<dbReference type="GO" id="GO:0008270">
    <property type="term" value="F:zinc ion binding"/>
    <property type="evidence" value="ECO:0007669"/>
    <property type="project" value="UniProtKB-KW"/>
</dbReference>
<proteinExistence type="predicted"/>
<dbReference type="SUPFAM" id="SSF57903">
    <property type="entry name" value="FYVE/PHD zinc finger"/>
    <property type="match status" value="1"/>
</dbReference>
<feature type="compositionally biased region" description="Basic and acidic residues" evidence="7">
    <location>
        <begin position="582"/>
        <end position="631"/>
    </location>
</feature>
<feature type="compositionally biased region" description="Polar residues" evidence="7">
    <location>
        <begin position="18"/>
        <end position="32"/>
    </location>
</feature>
<feature type="region of interest" description="Disordered" evidence="7">
    <location>
        <begin position="582"/>
        <end position="653"/>
    </location>
</feature>
<feature type="region of interest" description="Disordered" evidence="7">
    <location>
        <begin position="380"/>
        <end position="402"/>
    </location>
</feature>
<dbReference type="EMBL" id="QZBD01000021">
    <property type="protein sequence ID" value="THY35466.1"/>
    <property type="molecule type" value="Genomic_DNA"/>
</dbReference>
<accession>A0A4S9LZH0</accession>
<evidence type="ECO:0000313" key="9">
    <source>
        <dbReference type="EMBL" id="THY35466.1"/>
    </source>
</evidence>
<dbReference type="InterPro" id="IPR037869">
    <property type="entry name" value="Spp1/CFP1"/>
</dbReference>
<dbReference type="PROSITE" id="PS50016">
    <property type="entry name" value="ZF_PHD_2"/>
    <property type="match status" value="1"/>
</dbReference>
<evidence type="ECO:0000256" key="4">
    <source>
        <dbReference type="ARBA" id="ARBA00022833"/>
    </source>
</evidence>
<feature type="domain" description="PHD-type" evidence="8">
    <location>
        <begin position="232"/>
        <end position="283"/>
    </location>
</feature>
<keyword evidence="3 6" id="KW-0863">Zinc-finger</keyword>
<evidence type="ECO:0000256" key="7">
    <source>
        <dbReference type="SAM" id="MobiDB-lite"/>
    </source>
</evidence>
<feature type="compositionally biased region" description="Low complexity" evidence="7">
    <location>
        <begin position="380"/>
        <end position="393"/>
    </location>
</feature>
<comment type="caution">
    <text evidence="9">The sequence shown here is derived from an EMBL/GenBank/DDBJ whole genome shotgun (WGS) entry which is preliminary data.</text>
</comment>
<feature type="compositionally biased region" description="Polar residues" evidence="7">
    <location>
        <begin position="64"/>
        <end position="80"/>
    </location>
</feature>
<dbReference type="Pfam" id="PF00628">
    <property type="entry name" value="PHD"/>
    <property type="match status" value="1"/>
</dbReference>
<dbReference type="GO" id="GO:0048188">
    <property type="term" value="C:Set1C/COMPASS complex"/>
    <property type="evidence" value="ECO:0007669"/>
    <property type="project" value="InterPro"/>
</dbReference>
<evidence type="ECO:0000256" key="2">
    <source>
        <dbReference type="ARBA" id="ARBA00022723"/>
    </source>
</evidence>
<evidence type="ECO:0000256" key="6">
    <source>
        <dbReference type="PROSITE-ProRule" id="PRU00146"/>
    </source>
</evidence>
<dbReference type="InterPro" id="IPR001965">
    <property type="entry name" value="Znf_PHD"/>
</dbReference>
<feature type="compositionally biased region" description="Low complexity" evidence="7">
    <location>
        <begin position="155"/>
        <end position="169"/>
    </location>
</feature>
<dbReference type="PANTHER" id="PTHR46174">
    <property type="entry name" value="CXXC-TYPE ZINC FINGER PROTEIN 1"/>
    <property type="match status" value="1"/>
</dbReference>
<evidence type="ECO:0000313" key="10">
    <source>
        <dbReference type="Proteomes" id="UP000306584"/>
    </source>
</evidence>
<dbReference type="PANTHER" id="PTHR46174:SF1">
    <property type="entry name" value="CXXC-TYPE ZINC FINGER PROTEIN 1"/>
    <property type="match status" value="1"/>
</dbReference>
<dbReference type="InterPro" id="IPR011011">
    <property type="entry name" value="Znf_FYVE_PHD"/>
</dbReference>